<keyword evidence="2" id="KW-0812">Transmembrane</keyword>
<dbReference type="OrthoDB" id="10006282at2"/>
<feature type="compositionally biased region" description="Pro residues" evidence="1">
    <location>
        <begin position="16"/>
        <end position="25"/>
    </location>
</feature>
<comment type="caution">
    <text evidence="3">The sequence shown here is derived from an EMBL/GenBank/DDBJ whole genome shotgun (WGS) entry which is preliminary data.</text>
</comment>
<evidence type="ECO:0000256" key="1">
    <source>
        <dbReference type="SAM" id="MobiDB-lite"/>
    </source>
</evidence>
<proteinExistence type="predicted"/>
<dbReference type="STRING" id="252474.B1A74_04475"/>
<protein>
    <submittedName>
        <fullName evidence="3">Uncharacterized protein</fullName>
    </submittedName>
</protein>
<keyword evidence="4" id="KW-1185">Reference proteome</keyword>
<dbReference type="EMBL" id="MUZR01000011">
    <property type="protein sequence ID" value="OOC10694.1"/>
    <property type="molecule type" value="Genomic_DNA"/>
</dbReference>
<feature type="region of interest" description="Disordered" evidence="1">
    <location>
        <begin position="1"/>
        <end position="30"/>
    </location>
</feature>
<keyword evidence="2" id="KW-1133">Transmembrane helix</keyword>
<feature type="transmembrane region" description="Helical" evidence="2">
    <location>
        <begin position="175"/>
        <end position="199"/>
    </location>
</feature>
<sequence length="200" mass="21748">MHPPGHPDPLRADLPGPAPGAPPGTPSQVTASGDLLRIEQDAPPDLRLTLRRRRWWQRLLRPLLGPLERPLPDSRLTRRVRISAASAADHEALRTSPSAQTALVDLFRAERHWPVDIVTVGFDNGRARIDGRILEPLDEERSRRLHAELHAHLDAASHALAMTFKGRAGRPAQHAAGASPVVMLGLLALGLVAILVVALL</sequence>
<gene>
    <name evidence="3" type="ORF">B1A74_04475</name>
</gene>
<keyword evidence="2" id="KW-0472">Membrane</keyword>
<dbReference type="Proteomes" id="UP000189177">
    <property type="component" value="Unassembled WGS sequence"/>
</dbReference>
<organism evidence="3 4">
    <name type="scientific">Thioalkalivibrio halophilus</name>
    <dbReference type="NCBI Taxonomy" id="252474"/>
    <lineage>
        <taxon>Bacteria</taxon>
        <taxon>Pseudomonadati</taxon>
        <taxon>Pseudomonadota</taxon>
        <taxon>Gammaproteobacteria</taxon>
        <taxon>Chromatiales</taxon>
        <taxon>Ectothiorhodospiraceae</taxon>
        <taxon>Thioalkalivibrio</taxon>
    </lineage>
</organism>
<accession>A0A1V3A022</accession>
<name>A0A1V3A022_9GAMM</name>
<evidence type="ECO:0000256" key="2">
    <source>
        <dbReference type="SAM" id="Phobius"/>
    </source>
</evidence>
<reference evidence="3 4" key="1">
    <citation type="submission" date="2017-02" db="EMBL/GenBank/DDBJ databases">
        <title>Genomic diversity within the haloalkaliphilic genus Thioalkalivibrio.</title>
        <authorList>
            <person name="Ahn A.-C."/>
            <person name="Meier-Kolthoff J."/>
            <person name="Overmars L."/>
            <person name="Richter M."/>
            <person name="Woyke T."/>
            <person name="Sorokin D.Y."/>
            <person name="Muyzer G."/>
        </authorList>
    </citation>
    <scope>NUCLEOTIDE SEQUENCE [LARGE SCALE GENOMIC DNA]</scope>
    <source>
        <strain evidence="3 4">HL17</strain>
    </source>
</reference>
<dbReference type="AlphaFoldDB" id="A0A1V3A022"/>
<evidence type="ECO:0000313" key="4">
    <source>
        <dbReference type="Proteomes" id="UP000189177"/>
    </source>
</evidence>
<evidence type="ECO:0000313" key="3">
    <source>
        <dbReference type="EMBL" id="OOC10694.1"/>
    </source>
</evidence>